<evidence type="ECO:0000313" key="3">
    <source>
        <dbReference type="Proteomes" id="UP001149074"/>
    </source>
</evidence>
<feature type="compositionally biased region" description="Polar residues" evidence="1">
    <location>
        <begin position="11"/>
        <end position="22"/>
    </location>
</feature>
<accession>A0A9W9FF43</accession>
<sequence>MRANHDATKRAFSTPSPKTAQLSRVEEPPHCCRWAIPTTVWTANRLSPDSNFPAPAPTQKQQEYPRGGPKWRFSGGQASARWPCQAAKDAQCMAETRELDAGSRLWHGPNEEAAGVSLPHKRTAI</sequence>
<feature type="region of interest" description="Disordered" evidence="1">
    <location>
        <begin position="103"/>
        <end position="125"/>
    </location>
</feature>
<dbReference type="GeneID" id="81357501"/>
<organism evidence="2 3">
    <name type="scientific">Penicillium argentinense</name>
    <dbReference type="NCBI Taxonomy" id="1131581"/>
    <lineage>
        <taxon>Eukaryota</taxon>
        <taxon>Fungi</taxon>
        <taxon>Dikarya</taxon>
        <taxon>Ascomycota</taxon>
        <taxon>Pezizomycotina</taxon>
        <taxon>Eurotiomycetes</taxon>
        <taxon>Eurotiomycetidae</taxon>
        <taxon>Eurotiales</taxon>
        <taxon>Aspergillaceae</taxon>
        <taxon>Penicillium</taxon>
    </lineage>
</organism>
<evidence type="ECO:0000313" key="2">
    <source>
        <dbReference type="EMBL" id="KAJ5099027.1"/>
    </source>
</evidence>
<evidence type="ECO:0000256" key="1">
    <source>
        <dbReference type="SAM" id="MobiDB-lite"/>
    </source>
</evidence>
<reference evidence="2" key="1">
    <citation type="submission" date="2022-11" db="EMBL/GenBank/DDBJ databases">
        <authorList>
            <person name="Petersen C."/>
        </authorList>
    </citation>
    <scope>NUCLEOTIDE SEQUENCE</scope>
    <source>
        <strain evidence="2">IBT 30761</strain>
    </source>
</reference>
<feature type="region of interest" description="Disordered" evidence="1">
    <location>
        <begin position="1"/>
        <end position="27"/>
    </location>
</feature>
<feature type="region of interest" description="Disordered" evidence="1">
    <location>
        <begin position="46"/>
        <end position="79"/>
    </location>
</feature>
<dbReference type="Proteomes" id="UP001149074">
    <property type="component" value="Unassembled WGS sequence"/>
</dbReference>
<proteinExistence type="predicted"/>
<comment type="caution">
    <text evidence="2">The sequence shown here is derived from an EMBL/GenBank/DDBJ whole genome shotgun (WGS) entry which is preliminary data.</text>
</comment>
<dbReference type="RefSeq" id="XP_056474681.1">
    <property type="nucleotide sequence ID" value="XM_056618522.1"/>
</dbReference>
<reference evidence="2" key="2">
    <citation type="journal article" date="2023" name="IMA Fungus">
        <title>Comparative genomic study of the Penicillium genus elucidates a diverse pangenome and 15 lateral gene transfer events.</title>
        <authorList>
            <person name="Petersen C."/>
            <person name="Sorensen T."/>
            <person name="Nielsen M.R."/>
            <person name="Sondergaard T.E."/>
            <person name="Sorensen J.L."/>
            <person name="Fitzpatrick D.A."/>
            <person name="Frisvad J.C."/>
            <person name="Nielsen K.L."/>
        </authorList>
    </citation>
    <scope>NUCLEOTIDE SEQUENCE</scope>
    <source>
        <strain evidence="2">IBT 30761</strain>
    </source>
</reference>
<gene>
    <name evidence="2" type="ORF">N7532_006028</name>
</gene>
<name>A0A9W9FF43_9EURO</name>
<dbReference type="EMBL" id="JAPQKI010000005">
    <property type="protein sequence ID" value="KAJ5099027.1"/>
    <property type="molecule type" value="Genomic_DNA"/>
</dbReference>
<protein>
    <submittedName>
        <fullName evidence="2">Uncharacterized protein</fullName>
    </submittedName>
</protein>
<dbReference type="AlphaFoldDB" id="A0A9W9FF43"/>
<keyword evidence="3" id="KW-1185">Reference proteome</keyword>